<keyword evidence="1" id="KW-0732">Signal</keyword>
<dbReference type="Proteomes" id="UP000287701">
    <property type="component" value="Chromosome"/>
</dbReference>
<gene>
    <name evidence="2" type="ORF">EQP59_04490</name>
</gene>
<feature type="signal peptide" evidence="1">
    <location>
        <begin position="1"/>
        <end position="18"/>
    </location>
</feature>
<sequence length="107" mass="12365">MKVLFSLLLCGVSFLVFSQSRGEVFPERDPVPMQSRFRHGSISVVRSLYRIRFVDDAIPEIYKKAVEEFFTNTRTGKNLPAAGKFTLKVELHDRYIWVEGERTIKAP</sequence>
<evidence type="ECO:0000256" key="1">
    <source>
        <dbReference type="SAM" id="SignalP"/>
    </source>
</evidence>
<feature type="chain" id="PRO_5018784464" evidence="1">
    <location>
        <begin position="19"/>
        <end position="107"/>
    </location>
</feature>
<evidence type="ECO:0000313" key="3">
    <source>
        <dbReference type="Proteomes" id="UP000287701"/>
    </source>
</evidence>
<proteinExistence type="predicted"/>
<dbReference type="RefSeq" id="WP_128501135.1">
    <property type="nucleotide sequence ID" value="NZ_CP035107.1"/>
</dbReference>
<evidence type="ECO:0000313" key="2">
    <source>
        <dbReference type="EMBL" id="QAR30655.1"/>
    </source>
</evidence>
<reference evidence="2 3" key="1">
    <citation type="submission" date="2019-01" db="EMBL/GenBank/DDBJ databases">
        <title>Whole Genome of Ornithobacterium rhinotracheale FARPER-174b.</title>
        <authorList>
            <person name="Tataje-Lavanda L.A."/>
            <person name="Montalvan A."/>
            <person name="Montesinos R."/>
            <person name="Zimic M."/>
            <person name="Fernandez-Sanchez M."/>
            <person name="Fernandez-Diaz M."/>
        </authorList>
    </citation>
    <scope>NUCLEOTIDE SEQUENCE [LARGE SCALE GENOMIC DNA]</scope>
    <source>
        <strain evidence="2 3">FARPER-174b</strain>
    </source>
</reference>
<accession>A0A3R5YVT1</accession>
<dbReference type="AlphaFoldDB" id="A0A3R5YVT1"/>
<organism evidence="2 3">
    <name type="scientific">Ornithobacterium rhinotracheale</name>
    <dbReference type="NCBI Taxonomy" id="28251"/>
    <lineage>
        <taxon>Bacteria</taxon>
        <taxon>Pseudomonadati</taxon>
        <taxon>Bacteroidota</taxon>
        <taxon>Flavobacteriia</taxon>
        <taxon>Flavobacteriales</taxon>
        <taxon>Weeksellaceae</taxon>
        <taxon>Ornithobacterium</taxon>
    </lineage>
</organism>
<dbReference type="EMBL" id="CP035107">
    <property type="protein sequence ID" value="QAR30655.1"/>
    <property type="molecule type" value="Genomic_DNA"/>
</dbReference>
<name>A0A3R5YVT1_ORNRH</name>
<protein>
    <submittedName>
        <fullName evidence="2">Uncharacterized protein</fullName>
    </submittedName>
</protein>